<evidence type="ECO:0000313" key="5">
    <source>
        <dbReference type="Proteomes" id="UP001595891"/>
    </source>
</evidence>
<dbReference type="RefSeq" id="WP_262849785.1">
    <property type="nucleotide sequence ID" value="NZ_JANZYP010000090.1"/>
</dbReference>
<dbReference type="SUPFAM" id="SSF46689">
    <property type="entry name" value="Homeodomain-like"/>
    <property type="match status" value="1"/>
</dbReference>
<dbReference type="Gene3D" id="1.10.357.10">
    <property type="entry name" value="Tetracycline Repressor, domain 2"/>
    <property type="match status" value="1"/>
</dbReference>
<dbReference type="Pfam" id="PF00440">
    <property type="entry name" value="TetR_N"/>
    <property type="match status" value="1"/>
</dbReference>
<evidence type="ECO:0000256" key="2">
    <source>
        <dbReference type="PROSITE-ProRule" id="PRU00335"/>
    </source>
</evidence>
<keyword evidence="5" id="KW-1185">Reference proteome</keyword>
<accession>A0ABV9EIY8</accession>
<dbReference type="PANTHER" id="PTHR30055">
    <property type="entry name" value="HTH-TYPE TRANSCRIPTIONAL REGULATOR RUTR"/>
    <property type="match status" value="1"/>
</dbReference>
<keyword evidence="1 2" id="KW-0238">DNA-binding</keyword>
<dbReference type="InterPro" id="IPR001647">
    <property type="entry name" value="HTH_TetR"/>
</dbReference>
<evidence type="ECO:0000313" key="4">
    <source>
        <dbReference type="EMBL" id="MFC4589133.1"/>
    </source>
</evidence>
<dbReference type="InterPro" id="IPR036271">
    <property type="entry name" value="Tet_transcr_reg_TetR-rel_C_sf"/>
</dbReference>
<dbReference type="Proteomes" id="UP001595891">
    <property type="component" value="Unassembled WGS sequence"/>
</dbReference>
<proteinExistence type="predicted"/>
<reference evidence="5" key="1">
    <citation type="journal article" date="2019" name="Int. J. Syst. Evol. Microbiol.">
        <title>The Global Catalogue of Microorganisms (GCM) 10K type strain sequencing project: providing services to taxonomists for standard genome sequencing and annotation.</title>
        <authorList>
            <consortium name="The Broad Institute Genomics Platform"/>
            <consortium name="The Broad Institute Genome Sequencing Center for Infectious Disease"/>
            <person name="Wu L."/>
            <person name="Ma J."/>
        </authorList>
    </citation>
    <scope>NUCLEOTIDE SEQUENCE [LARGE SCALE GENOMIC DNA]</scope>
    <source>
        <strain evidence="5">CCUG 49560</strain>
    </source>
</reference>
<dbReference type="InterPro" id="IPR050109">
    <property type="entry name" value="HTH-type_TetR-like_transc_reg"/>
</dbReference>
<dbReference type="PROSITE" id="PS50977">
    <property type="entry name" value="HTH_TETR_2"/>
    <property type="match status" value="1"/>
</dbReference>
<evidence type="ECO:0000259" key="3">
    <source>
        <dbReference type="PROSITE" id="PS50977"/>
    </source>
</evidence>
<name>A0ABV9EIY8_9ACTN</name>
<gene>
    <name evidence="4" type="ORF">ACFO8L_23790</name>
</gene>
<dbReference type="SUPFAM" id="SSF48498">
    <property type="entry name" value="Tetracyclin repressor-like, C-terminal domain"/>
    <property type="match status" value="1"/>
</dbReference>
<feature type="domain" description="HTH tetR-type" evidence="3">
    <location>
        <begin position="12"/>
        <end position="72"/>
    </location>
</feature>
<comment type="caution">
    <text evidence="4">The sequence shown here is derived from an EMBL/GenBank/DDBJ whole genome shotgun (WGS) entry which is preliminary data.</text>
</comment>
<sequence length="190" mass="20570">MTPATGERADAARNRRAILAAAERLLAEHGAQHVSLDRVAAVAGVGKGTVFRRFGSRTGLFHALLAERATRLREAIESGPPPLGPSAPPRERLLAFLDELSGLAARNIALIAAHERACADDKYADPTYRRWHDHVRALIAEARPDADAHFLGHILLASFDGDLVRYMTAQGDANRLSRSIRALATTLLNS</sequence>
<dbReference type="InterPro" id="IPR009057">
    <property type="entry name" value="Homeodomain-like_sf"/>
</dbReference>
<dbReference type="PRINTS" id="PR00455">
    <property type="entry name" value="HTHTETR"/>
</dbReference>
<evidence type="ECO:0000256" key="1">
    <source>
        <dbReference type="ARBA" id="ARBA00023125"/>
    </source>
</evidence>
<dbReference type="EMBL" id="JBHSFN010000015">
    <property type="protein sequence ID" value="MFC4589133.1"/>
    <property type="molecule type" value="Genomic_DNA"/>
</dbReference>
<feature type="DNA-binding region" description="H-T-H motif" evidence="2">
    <location>
        <begin position="35"/>
        <end position="54"/>
    </location>
</feature>
<protein>
    <submittedName>
        <fullName evidence="4">TetR/AcrR family transcriptional regulator</fullName>
    </submittedName>
</protein>
<organism evidence="4 5">
    <name type="scientific">Sphaerisporangium corydalis</name>
    <dbReference type="NCBI Taxonomy" id="1441875"/>
    <lineage>
        <taxon>Bacteria</taxon>
        <taxon>Bacillati</taxon>
        <taxon>Actinomycetota</taxon>
        <taxon>Actinomycetes</taxon>
        <taxon>Streptosporangiales</taxon>
        <taxon>Streptosporangiaceae</taxon>
        <taxon>Sphaerisporangium</taxon>
    </lineage>
</organism>
<dbReference type="PANTHER" id="PTHR30055:SF209">
    <property type="entry name" value="POSSIBLE TRANSCRIPTIONAL REGULATORY PROTEIN (PROBABLY TETR-FAMILY)"/>
    <property type="match status" value="1"/>
</dbReference>